<comment type="caution">
    <text evidence="14">The sequence shown here is derived from an EMBL/GenBank/DDBJ whole genome shotgun (WGS) entry which is preliminary data.</text>
</comment>
<comment type="subcellular location">
    <subcellularLocation>
        <location evidence="1">Membrane</location>
        <topology evidence="1">Multi-pass membrane protein</topology>
    </subcellularLocation>
</comment>
<evidence type="ECO:0000313" key="14">
    <source>
        <dbReference type="EMBL" id="KAJ3608243.1"/>
    </source>
</evidence>
<dbReference type="FunFam" id="3.40.190.10:FF:000024">
    <property type="entry name" value="Glutamate receptor, ionotropic, delta 1"/>
    <property type="match status" value="1"/>
</dbReference>
<keyword evidence="15" id="KW-1185">Reference proteome</keyword>
<keyword evidence="8" id="KW-0325">Glycoprotein</keyword>
<dbReference type="EMBL" id="JANIIK010000040">
    <property type="protein sequence ID" value="KAJ3608243.1"/>
    <property type="molecule type" value="Genomic_DNA"/>
</dbReference>
<dbReference type="SMART" id="SM00079">
    <property type="entry name" value="PBPe"/>
    <property type="match status" value="1"/>
</dbReference>
<feature type="non-terminal residue" evidence="14">
    <location>
        <position position="327"/>
    </location>
</feature>
<dbReference type="InterPro" id="IPR019594">
    <property type="entry name" value="Glu/Gly-bd"/>
</dbReference>
<reference evidence="14" key="1">
    <citation type="submission" date="2022-07" db="EMBL/GenBank/DDBJ databases">
        <title>Chromosome-level genome of Muraenolepis orangiensis.</title>
        <authorList>
            <person name="Kim J."/>
        </authorList>
    </citation>
    <scope>NUCLEOTIDE SEQUENCE</scope>
    <source>
        <strain evidence="14">KU_S4_2022</strain>
        <tissue evidence="14">Muscle</tissue>
    </source>
</reference>
<evidence type="ECO:0000259" key="13">
    <source>
        <dbReference type="SMART" id="SM00918"/>
    </source>
</evidence>
<evidence type="ECO:0000256" key="2">
    <source>
        <dbReference type="ARBA" id="ARBA00022448"/>
    </source>
</evidence>
<dbReference type="Gene3D" id="3.40.190.10">
    <property type="entry name" value="Periplasmic binding protein-like II"/>
    <property type="match status" value="2"/>
</dbReference>
<dbReference type="GO" id="GO:0016020">
    <property type="term" value="C:membrane"/>
    <property type="evidence" value="ECO:0007669"/>
    <property type="project" value="UniProtKB-SubCell"/>
</dbReference>
<name>A0A9Q0EKX3_9TELE</name>
<feature type="non-terminal residue" evidence="14">
    <location>
        <position position="1"/>
    </location>
</feature>
<keyword evidence="2" id="KW-0813">Transport</keyword>
<gene>
    <name evidence="14" type="ORF">NHX12_025292</name>
</gene>
<evidence type="ECO:0000259" key="12">
    <source>
        <dbReference type="SMART" id="SM00079"/>
    </source>
</evidence>
<evidence type="ECO:0000256" key="8">
    <source>
        <dbReference type="ARBA" id="ARBA00023180"/>
    </source>
</evidence>
<evidence type="ECO:0000256" key="7">
    <source>
        <dbReference type="ARBA" id="ARBA00023170"/>
    </source>
</evidence>
<evidence type="ECO:0000256" key="6">
    <source>
        <dbReference type="ARBA" id="ARBA00023136"/>
    </source>
</evidence>
<feature type="domain" description="Ionotropic glutamate receptor C-terminal" evidence="12">
    <location>
        <begin position="114"/>
        <end position="326"/>
    </location>
</feature>
<keyword evidence="3 11" id="KW-0812">Transmembrane</keyword>
<feature type="transmembrane region" description="Helical" evidence="11">
    <location>
        <begin position="239"/>
        <end position="259"/>
    </location>
</feature>
<keyword evidence="5" id="KW-0406">Ion transport</keyword>
<evidence type="ECO:0000256" key="9">
    <source>
        <dbReference type="ARBA" id="ARBA00023286"/>
    </source>
</evidence>
<feature type="domain" description="Ionotropic glutamate receptor L-glutamate and glycine-binding" evidence="13">
    <location>
        <begin position="124"/>
        <end position="186"/>
    </location>
</feature>
<proteinExistence type="predicted"/>
<keyword evidence="7" id="KW-0675">Receptor</keyword>
<dbReference type="SMART" id="SM00918">
    <property type="entry name" value="Lig_chan-Glu_bd"/>
    <property type="match status" value="1"/>
</dbReference>
<protein>
    <recommendedName>
        <fullName evidence="16">Glutamate receptor</fullName>
    </recommendedName>
</protein>
<evidence type="ECO:0000256" key="1">
    <source>
        <dbReference type="ARBA" id="ARBA00004141"/>
    </source>
</evidence>
<keyword evidence="9" id="KW-1071">Ligand-gated ion channel</keyword>
<dbReference type="AlphaFoldDB" id="A0A9Q0EKX3"/>
<keyword evidence="10" id="KW-0407">Ion channel</keyword>
<dbReference type="SUPFAM" id="SSF53850">
    <property type="entry name" value="Periplasmic binding protein-like II"/>
    <property type="match status" value="1"/>
</dbReference>
<dbReference type="PANTHER" id="PTHR18966">
    <property type="entry name" value="IONOTROPIC GLUTAMATE RECEPTOR"/>
    <property type="match status" value="1"/>
</dbReference>
<keyword evidence="6 11" id="KW-0472">Membrane</keyword>
<evidence type="ECO:0008006" key="16">
    <source>
        <dbReference type="Google" id="ProtNLM"/>
    </source>
</evidence>
<accession>A0A9Q0EKX3</accession>
<dbReference type="InterPro" id="IPR015683">
    <property type="entry name" value="Ionotropic_Glu_rcpt"/>
</dbReference>
<dbReference type="Proteomes" id="UP001148018">
    <property type="component" value="Unassembled WGS sequence"/>
</dbReference>
<dbReference type="Pfam" id="PF10613">
    <property type="entry name" value="Lig_chan-Glu_bd"/>
    <property type="match status" value="1"/>
</dbReference>
<evidence type="ECO:0000256" key="3">
    <source>
        <dbReference type="ARBA" id="ARBA00022692"/>
    </source>
</evidence>
<evidence type="ECO:0000256" key="5">
    <source>
        <dbReference type="ARBA" id="ARBA00023065"/>
    </source>
</evidence>
<evidence type="ECO:0000256" key="11">
    <source>
        <dbReference type="SAM" id="Phobius"/>
    </source>
</evidence>
<evidence type="ECO:0000256" key="4">
    <source>
        <dbReference type="ARBA" id="ARBA00022989"/>
    </source>
</evidence>
<dbReference type="InterPro" id="IPR001320">
    <property type="entry name" value="Iontro_rcpt_C"/>
</dbReference>
<dbReference type="GO" id="GO:0015276">
    <property type="term" value="F:ligand-gated monoatomic ion channel activity"/>
    <property type="evidence" value="ECO:0007669"/>
    <property type="project" value="InterPro"/>
</dbReference>
<evidence type="ECO:0000313" key="15">
    <source>
        <dbReference type="Proteomes" id="UP001148018"/>
    </source>
</evidence>
<organism evidence="14 15">
    <name type="scientific">Muraenolepis orangiensis</name>
    <name type="common">Patagonian moray cod</name>
    <dbReference type="NCBI Taxonomy" id="630683"/>
    <lineage>
        <taxon>Eukaryota</taxon>
        <taxon>Metazoa</taxon>
        <taxon>Chordata</taxon>
        <taxon>Craniata</taxon>
        <taxon>Vertebrata</taxon>
        <taxon>Euteleostomi</taxon>
        <taxon>Actinopterygii</taxon>
        <taxon>Neopterygii</taxon>
        <taxon>Teleostei</taxon>
        <taxon>Neoteleostei</taxon>
        <taxon>Acanthomorphata</taxon>
        <taxon>Zeiogadaria</taxon>
        <taxon>Gadariae</taxon>
        <taxon>Gadiformes</taxon>
        <taxon>Muraenolepidoidei</taxon>
        <taxon>Muraenolepididae</taxon>
        <taxon>Muraenolepis</taxon>
    </lineage>
</organism>
<keyword evidence="4 11" id="KW-1133">Transmembrane helix</keyword>
<evidence type="ECO:0000256" key="10">
    <source>
        <dbReference type="ARBA" id="ARBA00023303"/>
    </source>
</evidence>
<dbReference type="OrthoDB" id="5984008at2759"/>
<sequence>PSVEVSLSPSRVCSTSLARRALNSSSIGFQGQVSAEPEFAANPINPISEADVEGLHLGFSQASQSGGIALASVGSARVQPLPVSVLMLDNAFYRKLEDRKWHSMASLNCKNLQVYQAVEWREDPFVMVAENIQGQPKRYKGFPIDVLDALAKVLGFKYEIHQVADSKYGSQLLNGSWNGMIGELINKRADLSMSAITITPERENMVDFSKRYLDYSVGILIQTPEEKINIFSLFVPFDLAVWACITSAIPVVGVLNFLLNRLQTSFQDLSRQMEVDYGTARDSAVYDYFKNKGTNPLEQDSTYAELWRTISRNSGLDYSVSSPSEGI</sequence>